<accession>A0A0C3LAI5</accession>
<dbReference type="STRING" id="1051891.A0A0C3LAI5"/>
<dbReference type="GO" id="GO:0030983">
    <property type="term" value="F:mismatched DNA binding"/>
    <property type="evidence" value="ECO:0007669"/>
    <property type="project" value="InterPro"/>
</dbReference>
<keyword evidence="12" id="KW-1185">Reference proteome</keyword>
<keyword evidence="5" id="KW-0238">DNA-binding</keyword>
<comment type="subunit">
    <text evidence="7">Heterodimer consisting of MSH2-MSH3 (MutS beta). Forms a ternary complex with MutL alpha (MLH1-PMS1).</text>
</comment>
<dbReference type="GO" id="GO:0005634">
    <property type="term" value="C:nucleus"/>
    <property type="evidence" value="ECO:0007669"/>
    <property type="project" value="TreeGrafter"/>
</dbReference>
<dbReference type="GO" id="GO:0006298">
    <property type="term" value="P:mismatch repair"/>
    <property type="evidence" value="ECO:0007669"/>
    <property type="project" value="InterPro"/>
</dbReference>
<dbReference type="Proteomes" id="UP000054248">
    <property type="component" value="Unassembled WGS sequence"/>
</dbReference>
<dbReference type="Pfam" id="PF05192">
    <property type="entry name" value="MutS_III"/>
    <property type="match status" value="1"/>
</dbReference>
<keyword evidence="6" id="KW-0469">Meiosis</keyword>
<evidence type="ECO:0000256" key="4">
    <source>
        <dbReference type="ARBA" id="ARBA00022840"/>
    </source>
</evidence>
<organism evidence="11 12">
    <name type="scientific">Tulasnella calospora MUT 4182</name>
    <dbReference type="NCBI Taxonomy" id="1051891"/>
    <lineage>
        <taxon>Eukaryota</taxon>
        <taxon>Fungi</taxon>
        <taxon>Dikarya</taxon>
        <taxon>Basidiomycota</taxon>
        <taxon>Agaricomycotina</taxon>
        <taxon>Agaricomycetes</taxon>
        <taxon>Cantharellales</taxon>
        <taxon>Tulasnellaceae</taxon>
        <taxon>Tulasnella</taxon>
    </lineage>
</organism>
<dbReference type="InterPro" id="IPR007696">
    <property type="entry name" value="DNA_mismatch_repair_MutS_core"/>
</dbReference>
<dbReference type="SMART" id="SM00534">
    <property type="entry name" value="MUTSac"/>
    <property type="match status" value="1"/>
</dbReference>
<evidence type="ECO:0000256" key="7">
    <source>
        <dbReference type="ARBA" id="ARBA00025902"/>
    </source>
</evidence>
<dbReference type="Gene3D" id="3.40.50.300">
    <property type="entry name" value="P-loop containing nucleotide triphosphate hydrolases"/>
    <property type="match status" value="1"/>
</dbReference>
<dbReference type="EMBL" id="KN822967">
    <property type="protein sequence ID" value="KIO30888.1"/>
    <property type="molecule type" value="Genomic_DNA"/>
</dbReference>
<dbReference type="PANTHER" id="PTHR11361">
    <property type="entry name" value="DNA MISMATCH REPAIR PROTEIN MUTS FAMILY MEMBER"/>
    <property type="match status" value="1"/>
</dbReference>
<dbReference type="GO" id="GO:0140664">
    <property type="term" value="F:ATP-dependent DNA damage sensor activity"/>
    <property type="evidence" value="ECO:0007669"/>
    <property type="project" value="InterPro"/>
</dbReference>
<dbReference type="Pfam" id="PF05190">
    <property type="entry name" value="MutS_IV"/>
    <property type="match status" value="1"/>
</dbReference>
<evidence type="ECO:0000256" key="3">
    <source>
        <dbReference type="ARBA" id="ARBA00022741"/>
    </source>
</evidence>
<evidence type="ECO:0000313" key="12">
    <source>
        <dbReference type="Proteomes" id="UP000054248"/>
    </source>
</evidence>
<evidence type="ECO:0000256" key="9">
    <source>
        <dbReference type="SAM" id="MobiDB-lite"/>
    </source>
</evidence>
<gene>
    <name evidence="11" type="ORF">M407DRAFT_221987</name>
</gene>
<dbReference type="OrthoDB" id="276261at2759"/>
<dbReference type="Pfam" id="PF00488">
    <property type="entry name" value="MutS_V"/>
    <property type="match status" value="1"/>
</dbReference>
<name>A0A0C3LAI5_9AGAM</name>
<evidence type="ECO:0000256" key="1">
    <source>
        <dbReference type="ARBA" id="ARBA00006271"/>
    </source>
</evidence>
<feature type="domain" description="DNA mismatch repair proteins mutS family" evidence="10">
    <location>
        <begin position="660"/>
        <end position="676"/>
    </location>
</feature>
<evidence type="ECO:0000256" key="6">
    <source>
        <dbReference type="ARBA" id="ARBA00023254"/>
    </source>
</evidence>
<dbReference type="GO" id="GO:0005524">
    <property type="term" value="F:ATP binding"/>
    <property type="evidence" value="ECO:0007669"/>
    <property type="project" value="UniProtKB-KW"/>
</dbReference>
<dbReference type="InterPro" id="IPR027417">
    <property type="entry name" value="P-loop_NTPase"/>
</dbReference>
<evidence type="ECO:0000259" key="10">
    <source>
        <dbReference type="PROSITE" id="PS00486"/>
    </source>
</evidence>
<reference evidence="12" key="2">
    <citation type="submission" date="2015-01" db="EMBL/GenBank/DDBJ databases">
        <title>Evolutionary Origins and Diversification of the Mycorrhizal Mutualists.</title>
        <authorList>
            <consortium name="DOE Joint Genome Institute"/>
            <consortium name="Mycorrhizal Genomics Consortium"/>
            <person name="Kohler A."/>
            <person name="Kuo A."/>
            <person name="Nagy L.G."/>
            <person name="Floudas D."/>
            <person name="Copeland A."/>
            <person name="Barry K.W."/>
            <person name="Cichocki N."/>
            <person name="Veneault-Fourrey C."/>
            <person name="LaButti K."/>
            <person name="Lindquist E.A."/>
            <person name="Lipzen A."/>
            <person name="Lundell T."/>
            <person name="Morin E."/>
            <person name="Murat C."/>
            <person name="Riley R."/>
            <person name="Ohm R."/>
            <person name="Sun H."/>
            <person name="Tunlid A."/>
            <person name="Henrissat B."/>
            <person name="Grigoriev I.V."/>
            <person name="Hibbett D.S."/>
            <person name="Martin F."/>
        </authorList>
    </citation>
    <scope>NUCLEOTIDE SEQUENCE [LARGE SCALE GENOMIC DNA]</scope>
    <source>
        <strain evidence="12">MUT 4182</strain>
    </source>
</reference>
<dbReference type="InterPro" id="IPR036187">
    <property type="entry name" value="DNA_mismatch_repair_MutS_sf"/>
</dbReference>
<evidence type="ECO:0000256" key="2">
    <source>
        <dbReference type="ARBA" id="ARBA00022151"/>
    </source>
</evidence>
<dbReference type="GO" id="GO:0007131">
    <property type="term" value="P:reciprocal meiotic recombination"/>
    <property type="evidence" value="ECO:0007669"/>
    <property type="project" value="TreeGrafter"/>
</dbReference>
<feature type="region of interest" description="Disordered" evidence="9">
    <location>
        <begin position="1"/>
        <end position="26"/>
    </location>
</feature>
<protein>
    <recommendedName>
        <fullName evidence="2 8">DNA mismatch repair protein MSH3</fullName>
    </recommendedName>
    <alternativeName>
        <fullName evidence="2 8">DNA mismatch repair protein MSH3</fullName>
    </alternativeName>
</protein>
<dbReference type="SUPFAM" id="SSF48334">
    <property type="entry name" value="DNA repair protein MutS, domain III"/>
    <property type="match status" value="1"/>
</dbReference>
<evidence type="ECO:0000313" key="11">
    <source>
        <dbReference type="EMBL" id="KIO30888.1"/>
    </source>
</evidence>
<dbReference type="HOGENOM" id="CLU_002472_7_3_1"/>
<dbReference type="InterPro" id="IPR036678">
    <property type="entry name" value="MutS_con_dom_sf"/>
</dbReference>
<evidence type="ECO:0000256" key="8">
    <source>
        <dbReference type="ARBA" id="ARBA00073774"/>
    </source>
</evidence>
<dbReference type="SUPFAM" id="SSF53150">
    <property type="entry name" value="DNA repair protein MutS, domain II"/>
    <property type="match status" value="1"/>
</dbReference>
<dbReference type="PANTHER" id="PTHR11361:SF21">
    <property type="entry name" value="MUTS PROTEIN HOMOLOG 4"/>
    <property type="match status" value="1"/>
</dbReference>
<comment type="similarity">
    <text evidence="1">Belongs to the DNA mismatch repair MutS family.</text>
</comment>
<reference evidence="11 12" key="1">
    <citation type="submission" date="2014-04" db="EMBL/GenBank/DDBJ databases">
        <authorList>
            <consortium name="DOE Joint Genome Institute"/>
            <person name="Kuo A."/>
            <person name="Girlanda M."/>
            <person name="Perotto S."/>
            <person name="Kohler A."/>
            <person name="Nagy L.G."/>
            <person name="Floudas D."/>
            <person name="Copeland A."/>
            <person name="Barry K.W."/>
            <person name="Cichocki N."/>
            <person name="Veneault-Fourrey C."/>
            <person name="LaButti K."/>
            <person name="Lindquist E.A."/>
            <person name="Lipzen A."/>
            <person name="Lundell T."/>
            <person name="Morin E."/>
            <person name="Murat C."/>
            <person name="Sun H."/>
            <person name="Tunlid A."/>
            <person name="Henrissat B."/>
            <person name="Grigoriev I.V."/>
            <person name="Hibbett D.S."/>
            <person name="Martin F."/>
            <person name="Nordberg H.P."/>
            <person name="Cantor M.N."/>
            <person name="Hua S.X."/>
        </authorList>
    </citation>
    <scope>NUCLEOTIDE SEQUENCE [LARGE SCALE GENOMIC DNA]</scope>
    <source>
        <strain evidence="11 12">MUT 4182</strain>
    </source>
</reference>
<dbReference type="AlphaFoldDB" id="A0A0C3LAI5"/>
<dbReference type="Gene3D" id="1.10.1420.10">
    <property type="match status" value="2"/>
</dbReference>
<dbReference type="SUPFAM" id="SSF52540">
    <property type="entry name" value="P-loop containing nucleoside triphosphate hydrolases"/>
    <property type="match status" value="1"/>
</dbReference>
<proteinExistence type="inferred from homology"/>
<keyword evidence="3" id="KW-0547">Nucleotide-binding</keyword>
<dbReference type="InterPro" id="IPR045076">
    <property type="entry name" value="MutS"/>
</dbReference>
<dbReference type="PROSITE" id="PS00486">
    <property type="entry name" value="DNA_MISMATCH_REPAIR_2"/>
    <property type="match status" value="1"/>
</dbReference>
<keyword evidence="4" id="KW-0067">ATP-binding</keyword>
<dbReference type="InterPro" id="IPR000432">
    <property type="entry name" value="DNA_mismatch_repair_MutS_C"/>
</dbReference>
<dbReference type="SMART" id="SM00533">
    <property type="entry name" value="MUTSd"/>
    <property type="match status" value="1"/>
</dbReference>
<dbReference type="Gene3D" id="3.30.420.110">
    <property type="entry name" value="MutS, connector domain"/>
    <property type="match status" value="1"/>
</dbReference>
<evidence type="ECO:0000256" key="5">
    <source>
        <dbReference type="ARBA" id="ARBA00023125"/>
    </source>
</evidence>
<dbReference type="FunFam" id="3.40.50.300:FF:000870">
    <property type="entry name" value="MutS protein homolog 4"/>
    <property type="match status" value="1"/>
</dbReference>
<dbReference type="InterPro" id="IPR007861">
    <property type="entry name" value="DNA_mismatch_repair_MutS_clamp"/>
</dbReference>
<sequence>MIVRPHSRAAIPRPPSARPPTAASNKEAGFTGDWVVSVIEGRGVSREVGIAALDRETGNAILIQLADCQTYVKTIHHIHLHYPSVIIIPDTFNAGNNSSSTAGPSAAGFGATKSKKQPSLLLQCLQEEFEDDVAFETVGRKYFNDSAGMDFVTQLALNDDERAGTLLALGNKYYALSAASALFKYADSRLNVVFASQSLRIRYRAVEGTMMIDTDTARNLELVGNRLSKKSRHSLFGLLNHCFTPMATRLLRVNILAPITVQSSIDARLDAVEELINTEEKYRSIKDALRTLKKIDLDKLVASLTTSEPRASTTPGAASFRVRQMLDLRSVIRSLPTIATALQGYRSRLLQVIAEMVNDERIARIDERIANTLNQDANVAKGLAGLASLNSKVFAVRANYDRLLDVARETYKENVGDILDLCKSLASDHELPFTPTFIESAGGFWLTVRKDEVQGDLPRGCINVSSKGAKWKFTTLELKKRNSRMKDSLDETLLMSDRIIQGLVGEIIGDVGALYKASEAITLLDMLWSFAHVSILRPEFTGTLAIKGGRHPVLEKVLDVGVFVPNDAYICDASTFQLIHGPNMSGKSTYLRQIGVMTVMAMCGCFVPAEYASFRVHDALLSRLSNDDDPERSLSTFSNEMAATAMILRMYSGSLATDKSLVIIDELGRGTSPQEGIGISHAIAEELIHRKAFVLFSTHYQDLSTTLSRYPSVVNLHLAVQNNSKASGFKLKFQYRLMDGFSDSVPHYGLELARLADLPPEVLTEARRVAERLSEMEAERREASRSTKVQIRRKAMLLLKTQLIQALDHSKLPDEALASYLLTLQKEIVNVLSDTAEESGNP</sequence>